<proteinExistence type="predicted"/>
<keyword evidence="3" id="KW-1185">Reference proteome</keyword>
<dbReference type="Proteomes" id="UP001234989">
    <property type="component" value="Chromosome 8"/>
</dbReference>
<dbReference type="PANTHER" id="PTHR47186">
    <property type="entry name" value="LEUCINE-RICH REPEAT-CONTAINING PROTEIN 57"/>
    <property type="match status" value="1"/>
</dbReference>
<evidence type="ECO:0000313" key="2">
    <source>
        <dbReference type="EMBL" id="WMV43273.1"/>
    </source>
</evidence>
<dbReference type="AlphaFoldDB" id="A0AAF0UCF3"/>
<evidence type="ECO:0000313" key="3">
    <source>
        <dbReference type="Proteomes" id="UP001234989"/>
    </source>
</evidence>
<dbReference type="Pfam" id="PF25019">
    <property type="entry name" value="LRR_R13L1-DRL21"/>
    <property type="match status" value="1"/>
</dbReference>
<dbReference type="InterPro" id="IPR032675">
    <property type="entry name" value="LRR_dom_sf"/>
</dbReference>
<feature type="domain" description="R13L1/DRL21-like LRR repeat region" evidence="1">
    <location>
        <begin position="45"/>
        <end position="167"/>
    </location>
</feature>
<evidence type="ECO:0000259" key="1">
    <source>
        <dbReference type="Pfam" id="PF25019"/>
    </source>
</evidence>
<dbReference type="Gene3D" id="3.80.10.10">
    <property type="entry name" value="Ribonuclease Inhibitor"/>
    <property type="match status" value="2"/>
</dbReference>
<name>A0AAF0UCF3_SOLVR</name>
<accession>A0AAF0UCF3</accession>
<protein>
    <recommendedName>
        <fullName evidence="1">R13L1/DRL21-like LRR repeat region domain-containing protein</fullName>
    </recommendedName>
</protein>
<reference evidence="2" key="1">
    <citation type="submission" date="2023-08" db="EMBL/GenBank/DDBJ databases">
        <title>A de novo genome assembly of Solanum verrucosum Schlechtendal, a Mexican diploid species geographically isolated from the other diploid A-genome species in potato relatives.</title>
        <authorList>
            <person name="Hosaka K."/>
        </authorList>
    </citation>
    <scope>NUCLEOTIDE SEQUENCE</scope>
    <source>
        <tissue evidence="2">Young leaves</tissue>
    </source>
</reference>
<dbReference type="PANTHER" id="PTHR47186:SF13">
    <property type="entry name" value="DISEASE RESISTANCE PROTEIN RGA3"/>
    <property type="match status" value="1"/>
</dbReference>
<gene>
    <name evidence="2" type="ORF">MTR67_036658</name>
</gene>
<sequence length="330" mass="37373">MDLAPLQKKLQELLNASFKICRLLIYIIAVNFVVCQKKQKKGYQLGKLRDVNLYGSIEIRHLERVKNDTEAKEANLSTKGNLHSLIINWSWKGPHRYESEEVRVTEALKPHPNLTCLTISGFRGFRFPDWMNHSVLRNVVSTTIRSCANCSGLPPFGELPCLESLELLMGSLEYVEEGDDVHSGFPTRRRFPSLRKLFIGEFHKGLLKKEGEEQFPVLEQMTIFDCHMFVYATLSSYFTDLTSLHIIHNNEPGLSQCFEERLEIHSCSALEILPEEGVKGLTSLTLLSVYDCEMLKCLPDGLQHLTALTSLTVGGCPTLIKRCEKGIGED</sequence>
<dbReference type="SUPFAM" id="SSF52058">
    <property type="entry name" value="L domain-like"/>
    <property type="match status" value="1"/>
</dbReference>
<dbReference type="EMBL" id="CP133619">
    <property type="protein sequence ID" value="WMV43273.1"/>
    <property type="molecule type" value="Genomic_DNA"/>
</dbReference>
<organism evidence="2 3">
    <name type="scientific">Solanum verrucosum</name>
    <dbReference type="NCBI Taxonomy" id="315347"/>
    <lineage>
        <taxon>Eukaryota</taxon>
        <taxon>Viridiplantae</taxon>
        <taxon>Streptophyta</taxon>
        <taxon>Embryophyta</taxon>
        <taxon>Tracheophyta</taxon>
        <taxon>Spermatophyta</taxon>
        <taxon>Magnoliopsida</taxon>
        <taxon>eudicotyledons</taxon>
        <taxon>Gunneridae</taxon>
        <taxon>Pentapetalae</taxon>
        <taxon>asterids</taxon>
        <taxon>lamiids</taxon>
        <taxon>Solanales</taxon>
        <taxon>Solanaceae</taxon>
        <taxon>Solanoideae</taxon>
        <taxon>Solaneae</taxon>
        <taxon>Solanum</taxon>
    </lineage>
</organism>
<dbReference type="InterPro" id="IPR056789">
    <property type="entry name" value="LRR_R13L1-DRL21"/>
</dbReference>